<feature type="transmembrane region" description="Helical" evidence="1">
    <location>
        <begin position="71"/>
        <end position="89"/>
    </location>
</feature>
<keyword evidence="1" id="KW-1133">Transmembrane helix</keyword>
<dbReference type="Proteomes" id="UP000663889">
    <property type="component" value="Unassembled WGS sequence"/>
</dbReference>
<keyword evidence="1" id="KW-0812">Transmembrane</keyword>
<proteinExistence type="predicted"/>
<dbReference type="AlphaFoldDB" id="A0A815LK98"/>
<accession>A0A815LK98</accession>
<protein>
    <submittedName>
        <fullName evidence="2">Uncharacterized protein</fullName>
    </submittedName>
</protein>
<evidence type="ECO:0000313" key="2">
    <source>
        <dbReference type="EMBL" id="CAF1405366.1"/>
    </source>
</evidence>
<name>A0A815LK98_9BILA</name>
<feature type="transmembrane region" description="Helical" evidence="1">
    <location>
        <begin position="38"/>
        <end position="59"/>
    </location>
</feature>
<evidence type="ECO:0000256" key="1">
    <source>
        <dbReference type="SAM" id="Phobius"/>
    </source>
</evidence>
<feature type="transmembrane region" description="Helical" evidence="1">
    <location>
        <begin position="101"/>
        <end position="134"/>
    </location>
</feature>
<evidence type="ECO:0000313" key="3">
    <source>
        <dbReference type="Proteomes" id="UP000663889"/>
    </source>
</evidence>
<comment type="caution">
    <text evidence="2">The sequence shown here is derived from an EMBL/GenBank/DDBJ whole genome shotgun (WGS) entry which is preliminary data.</text>
</comment>
<reference evidence="2" key="1">
    <citation type="submission" date="2021-02" db="EMBL/GenBank/DDBJ databases">
        <authorList>
            <person name="Nowell W R."/>
        </authorList>
    </citation>
    <scope>NUCLEOTIDE SEQUENCE</scope>
</reference>
<organism evidence="2 3">
    <name type="scientific">Rotaria sordida</name>
    <dbReference type="NCBI Taxonomy" id="392033"/>
    <lineage>
        <taxon>Eukaryota</taxon>
        <taxon>Metazoa</taxon>
        <taxon>Spiralia</taxon>
        <taxon>Gnathifera</taxon>
        <taxon>Rotifera</taxon>
        <taxon>Eurotatoria</taxon>
        <taxon>Bdelloidea</taxon>
        <taxon>Philodinida</taxon>
        <taxon>Philodinidae</taxon>
        <taxon>Rotaria</taxon>
    </lineage>
</organism>
<dbReference type="EMBL" id="CAJNOU010003707">
    <property type="protein sequence ID" value="CAF1405366.1"/>
    <property type="molecule type" value="Genomic_DNA"/>
</dbReference>
<keyword evidence="1" id="KW-0472">Membrane</keyword>
<gene>
    <name evidence="2" type="ORF">SEV965_LOCUS31630</name>
</gene>
<sequence>MQYEPGTDKVAMMDTPYVPTTRPLALAEDPQVQRPRKVLLIMLGICLGLSLFNTIIVIVDRTRNPQESGRLSQPLLSILFYSFGLFVTYKYHQTGLRVFAWLGVIMLICTGIVFGLILIGALASLALISVFSVAVNSIDYFHFYNNYD</sequence>